<feature type="transmembrane region" description="Helical" evidence="6">
    <location>
        <begin position="240"/>
        <end position="260"/>
    </location>
</feature>
<dbReference type="Pfam" id="PF07690">
    <property type="entry name" value="MFS_1"/>
    <property type="match status" value="1"/>
</dbReference>
<gene>
    <name evidence="8" type="ORF">LK996_00920</name>
</gene>
<keyword evidence="5 6" id="KW-0472">Membrane</keyword>
<accession>A0ABS8JDG4</accession>
<dbReference type="Gene3D" id="1.20.1720.10">
    <property type="entry name" value="Multidrug resistance protein D"/>
    <property type="match status" value="1"/>
</dbReference>
<evidence type="ECO:0000259" key="7">
    <source>
        <dbReference type="PROSITE" id="PS50850"/>
    </source>
</evidence>
<evidence type="ECO:0000256" key="6">
    <source>
        <dbReference type="SAM" id="Phobius"/>
    </source>
</evidence>
<feature type="transmembrane region" description="Helical" evidence="6">
    <location>
        <begin position="494"/>
        <end position="513"/>
    </location>
</feature>
<evidence type="ECO:0000313" key="8">
    <source>
        <dbReference type="EMBL" id="MCC8361646.1"/>
    </source>
</evidence>
<evidence type="ECO:0000256" key="1">
    <source>
        <dbReference type="ARBA" id="ARBA00004141"/>
    </source>
</evidence>
<dbReference type="PROSITE" id="PS50850">
    <property type="entry name" value="MFS"/>
    <property type="match status" value="1"/>
</dbReference>
<evidence type="ECO:0000256" key="4">
    <source>
        <dbReference type="ARBA" id="ARBA00022989"/>
    </source>
</evidence>
<keyword evidence="9" id="KW-1185">Reference proteome</keyword>
<dbReference type="PANTHER" id="PTHR42718">
    <property type="entry name" value="MAJOR FACILITATOR SUPERFAMILY MULTIDRUG TRANSPORTER MFSC"/>
    <property type="match status" value="1"/>
</dbReference>
<dbReference type="InterPro" id="IPR011701">
    <property type="entry name" value="MFS"/>
</dbReference>
<comment type="subcellular location">
    <subcellularLocation>
        <location evidence="1">Membrane</location>
        <topology evidence="1">Multi-pass membrane protein</topology>
    </subcellularLocation>
</comment>
<evidence type="ECO:0000256" key="5">
    <source>
        <dbReference type="ARBA" id="ARBA00023136"/>
    </source>
</evidence>
<dbReference type="InterPro" id="IPR036259">
    <property type="entry name" value="MFS_trans_sf"/>
</dbReference>
<dbReference type="PANTHER" id="PTHR42718:SF9">
    <property type="entry name" value="MAJOR FACILITATOR SUPERFAMILY MULTIDRUG TRANSPORTER MFSC"/>
    <property type="match status" value="1"/>
</dbReference>
<dbReference type="SUPFAM" id="SSF103473">
    <property type="entry name" value="MFS general substrate transporter"/>
    <property type="match status" value="1"/>
</dbReference>
<feature type="domain" description="Major facilitator superfamily (MFS) profile" evidence="7">
    <location>
        <begin position="21"/>
        <end position="517"/>
    </location>
</feature>
<feature type="transmembrane region" description="Helical" evidence="6">
    <location>
        <begin position="87"/>
        <end position="113"/>
    </location>
</feature>
<feature type="transmembrane region" description="Helical" evidence="6">
    <location>
        <begin position="406"/>
        <end position="427"/>
    </location>
</feature>
<dbReference type="RefSeq" id="WP_230525300.1">
    <property type="nucleotide sequence ID" value="NZ_JAJGAK010000001.1"/>
</dbReference>
<dbReference type="EMBL" id="JAJGAK010000001">
    <property type="protein sequence ID" value="MCC8361646.1"/>
    <property type="molecule type" value="Genomic_DNA"/>
</dbReference>
<feature type="transmembrane region" description="Helical" evidence="6">
    <location>
        <begin position="316"/>
        <end position="335"/>
    </location>
</feature>
<keyword evidence="3 6" id="KW-0812">Transmembrane</keyword>
<sequence>MNIVGTTAAPSTSSLAWMPPAVLTALAGSFLSNLTGQFVGTNLADIQGGIGASADEASWISTVFQVASAAGIVVSPPLIRALGLRRYLTWATVVFAACAWVCAIAGALPTILFARALQGFAGGGFGPIAFTAIFMLCKGPRLPFGLAMLAFVLIASVNAGPVLSAPIEAVFGWRGLFVAQFMASVLLLMAALRWMPPSAPIDRVPLKTDWLQFALLSIASGAVFLALGQGTRRFWLDSSVVAWGFSIAIGASVGFAFAWRHAKAPILNIRTLTSRRFGIPIALNLVFRASFATSAYLVPLLLAMNLGYRPLEIAHALWWLLVPQVIGLPLVWRAMQVHDNRVPAIFGLLLVALGTSIAAYSTSVVGAEQLRWSLALIGIGQVFFLVPVLLIGAGSLTPEEGPTASIAFNLTTVMGTVVGTGLVSHFVTEREKYHSSVLVEHITSGAAQQSDRLASLINAWSMRVGDDALATARAVAQIGATVRREAWLLAINEGFALIALVLIVAAVGVAMIGRSPPLPRASEGTPP</sequence>
<comment type="caution">
    <text evidence="8">The sequence shown here is derived from an EMBL/GenBank/DDBJ whole genome shotgun (WGS) entry which is preliminary data.</text>
</comment>
<feature type="transmembrane region" description="Helical" evidence="6">
    <location>
        <begin position="210"/>
        <end position="228"/>
    </location>
</feature>
<protein>
    <submittedName>
        <fullName evidence="8">MFS transporter</fullName>
    </submittedName>
</protein>
<keyword evidence="4 6" id="KW-1133">Transmembrane helix</keyword>
<feature type="transmembrane region" description="Helical" evidence="6">
    <location>
        <begin position="372"/>
        <end position="394"/>
    </location>
</feature>
<keyword evidence="2" id="KW-0813">Transport</keyword>
<feature type="transmembrane region" description="Helical" evidence="6">
    <location>
        <begin position="342"/>
        <end position="360"/>
    </location>
</feature>
<name>A0ABS8JDG4_9GAMM</name>
<proteinExistence type="predicted"/>
<evidence type="ECO:0000313" key="9">
    <source>
        <dbReference type="Proteomes" id="UP001165293"/>
    </source>
</evidence>
<reference evidence="8" key="1">
    <citation type="submission" date="2021-10" db="EMBL/GenBank/DDBJ databases">
        <authorList>
            <person name="Lyu M."/>
            <person name="Wang X."/>
            <person name="Meng X."/>
            <person name="Xu K."/>
        </authorList>
    </citation>
    <scope>NUCLEOTIDE SEQUENCE</scope>
    <source>
        <strain evidence="8">A6</strain>
    </source>
</reference>
<feature type="transmembrane region" description="Helical" evidence="6">
    <location>
        <begin position="144"/>
        <end position="165"/>
    </location>
</feature>
<dbReference type="Proteomes" id="UP001165293">
    <property type="component" value="Unassembled WGS sequence"/>
</dbReference>
<feature type="transmembrane region" description="Helical" evidence="6">
    <location>
        <begin position="281"/>
        <end position="304"/>
    </location>
</feature>
<feature type="transmembrane region" description="Helical" evidence="6">
    <location>
        <begin position="171"/>
        <end position="190"/>
    </location>
</feature>
<evidence type="ECO:0000256" key="3">
    <source>
        <dbReference type="ARBA" id="ARBA00022692"/>
    </source>
</evidence>
<organism evidence="8 9">
    <name type="scientific">Noviluteimonas lactosilytica</name>
    <dbReference type="NCBI Taxonomy" id="2888523"/>
    <lineage>
        <taxon>Bacteria</taxon>
        <taxon>Pseudomonadati</taxon>
        <taxon>Pseudomonadota</taxon>
        <taxon>Gammaproteobacteria</taxon>
        <taxon>Lysobacterales</taxon>
        <taxon>Lysobacteraceae</taxon>
        <taxon>Noviluteimonas</taxon>
    </lineage>
</organism>
<dbReference type="InterPro" id="IPR020846">
    <property type="entry name" value="MFS_dom"/>
</dbReference>
<evidence type="ECO:0000256" key="2">
    <source>
        <dbReference type="ARBA" id="ARBA00022448"/>
    </source>
</evidence>